<dbReference type="SUPFAM" id="SSF55781">
    <property type="entry name" value="GAF domain-like"/>
    <property type="match status" value="1"/>
</dbReference>
<dbReference type="InterPro" id="IPR035965">
    <property type="entry name" value="PAS-like_dom_sf"/>
</dbReference>
<dbReference type="InterPro" id="IPR036890">
    <property type="entry name" value="HATPase_C_sf"/>
</dbReference>
<dbReference type="InterPro" id="IPR052016">
    <property type="entry name" value="Bact_Sigma-Reg"/>
</dbReference>
<dbReference type="InterPro" id="IPR000014">
    <property type="entry name" value="PAS"/>
</dbReference>
<protein>
    <submittedName>
        <fullName evidence="4">SpoIIE family protein phosphatase</fullName>
    </submittedName>
</protein>
<dbReference type="InterPro" id="IPR029016">
    <property type="entry name" value="GAF-like_dom_sf"/>
</dbReference>
<dbReference type="Pfam" id="PF00989">
    <property type="entry name" value="PAS"/>
    <property type="match status" value="1"/>
</dbReference>
<dbReference type="PANTHER" id="PTHR43156">
    <property type="entry name" value="STAGE II SPORULATION PROTEIN E-RELATED"/>
    <property type="match status" value="1"/>
</dbReference>
<dbReference type="Pfam" id="PF07228">
    <property type="entry name" value="SpoIIE"/>
    <property type="match status" value="1"/>
</dbReference>
<dbReference type="PROSITE" id="PS50112">
    <property type="entry name" value="PAS"/>
    <property type="match status" value="1"/>
</dbReference>
<dbReference type="InterPro" id="IPR036457">
    <property type="entry name" value="PPM-type-like_dom_sf"/>
</dbReference>
<dbReference type="Gene3D" id="3.30.450.20">
    <property type="entry name" value="PAS domain"/>
    <property type="match status" value="1"/>
</dbReference>
<evidence type="ECO:0000313" key="5">
    <source>
        <dbReference type="Proteomes" id="UP001501866"/>
    </source>
</evidence>
<dbReference type="Gene3D" id="3.30.565.10">
    <property type="entry name" value="Histidine kinase-like ATPase, C-terminal domain"/>
    <property type="match status" value="1"/>
</dbReference>
<dbReference type="CDD" id="cd00130">
    <property type="entry name" value="PAS"/>
    <property type="match status" value="1"/>
</dbReference>
<dbReference type="InterPro" id="IPR013767">
    <property type="entry name" value="PAS_fold"/>
</dbReference>
<organism evidence="4 5">
    <name type="scientific">Streptomyces virens</name>
    <dbReference type="NCBI Taxonomy" id="285572"/>
    <lineage>
        <taxon>Bacteria</taxon>
        <taxon>Bacillati</taxon>
        <taxon>Actinomycetota</taxon>
        <taxon>Actinomycetes</taxon>
        <taxon>Kitasatosporales</taxon>
        <taxon>Streptomycetaceae</taxon>
        <taxon>Streptomyces</taxon>
    </lineage>
</organism>
<dbReference type="SUPFAM" id="SSF55874">
    <property type="entry name" value="ATPase domain of HSP90 chaperone/DNA topoisomerase II/histidine kinase"/>
    <property type="match status" value="1"/>
</dbReference>
<dbReference type="SMART" id="SM00091">
    <property type="entry name" value="PAS"/>
    <property type="match status" value="1"/>
</dbReference>
<dbReference type="SUPFAM" id="SSF55785">
    <property type="entry name" value="PYP-like sensor domain (PAS domain)"/>
    <property type="match status" value="1"/>
</dbReference>
<proteinExistence type="predicted"/>
<dbReference type="InterPro" id="IPR003594">
    <property type="entry name" value="HATPase_dom"/>
</dbReference>
<gene>
    <name evidence="4" type="ORF">GCM10010451_33140</name>
</gene>
<accession>A0ABP6PJX7</accession>
<dbReference type="InterPro" id="IPR003018">
    <property type="entry name" value="GAF"/>
</dbReference>
<feature type="domain" description="PAS" evidence="3">
    <location>
        <begin position="340"/>
        <end position="370"/>
    </location>
</feature>
<comment type="caution">
    <text evidence="4">The sequence shown here is derived from an EMBL/GenBank/DDBJ whole genome shotgun (WGS) entry which is preliminary data.</text>
</comment>
<dbReference type="NCBIfam" id="TIGR00229">
    <property type="entry name" value="sensory_box"/>
    <property type="match status" value="1"/>
</dbReference>
<dbReference type="SMART" id="SM00065">
    <property type="entry name" value="GAF"/>
    <property type="match status" value="1"/>
</dbReference>
<dbReference type="SUPFAM" id="SSF81606">
    <property type="entry name" value="PP2C-like"/>
    <property type="match status" value="1"/>
</dbReference>
<evidence type="ECO:0000256" key="1">
    <source>
        <dbReference type="ARBA" id="ARBA00022801"/>
    </source>
</evidence>
<dbReference type="EMBL" id="BAAAUH010000022">
    <property type="protein sequence ID" value="GAA3181286.1"/>
    <property type="molecule type" value="Genomic_DNA"/>
</dbReference>
<keyword evidence="1" id="KW-0378">Hydrolase</keyword>
<dbReference type="PANTHER" id="PTHR43156:SF2">
    <property type="entry name" value="STAGE II SPORULATION PROTEIN E"/>
    <property type="match status" value="1"/>
</dbReference>
<name>A0ABP6PJX7_9ACTN</name>
<dbReference type="Pfam" id="PF01590">
    <property type="entry name" value="GAF"/>
    <property type="match status" value="1"/>
</dbReference>
<dbReference type="Gene3D" id="3.60.40.10">
    <property type="entry name" value="PPM-type phosphatase domain"/>
    <property type="match status" value="1"/>
</dbReference>
<evidence type="ECO:0000256" key="2">
    <source>
        <dbReference type="SAM" id="MobiDB-lite"/>
    </source>
</evidence>
<dbReference type="Gene3D" id="3.30.450.40">
    <property type="match status" value="1"/>
</dbReference>
<feature type="compositionally biased region" description="Low complexity" evidence="2">
    <location>
        <begin position="443"/>
        <end position="457"/>
    </location>
</feature>
<sequence length="900" mass="95990">MPARGACVRRRRTVSAEDGRAGWGQTEGMRDVIARGTPSYRFPAAPKSAAEARRFVRDALGDVAPDLVDTAQLLVSELVTNAVLHARTEVEVTARAEAGTVRVRVSDGRPDRALVPYGSPPYSGTGQGLPLVARLASRRGVETDGDGKSVWFELRPGGPPRHPDDWEPAGAPAGTGPTVTLLDVPTALCTAAQQHRHALLREVGLAAAEGHGIVVPPQDLAVAHDTSNLITAAVTDALRRPAGEAVRSLPLSLPPDAGPSVRTLRAVLELAEDGAREERLLTLPALPRQLLFQQWLLDEIVGQLAGAEPTAWTVVPGEPGASSSEQVPWEPEQVRAGRVPTIAADERNRIIAVNGPAADLLGWQVEELVGLPLTTLIPEHLRRRHIAAFTSLLLSGRPRILGRSVPLPALHHDGRLVPVRLIIQPQETADGRTVFVAQLVPRASAPGPSARPGGRARSAVRREPERTPAPAGGGVPGRADRSALERLTLLADTATALSNAPNLEEGLRGVGRILTERLADWCAMDLIVDDGQVERVSVVHRLGRDPRSGEYEGRLPAVSDTARGPLARALRGAGPLLLTGPPPPAEVASPLDAHYLGLFRSMGADSAVVAPLRARRQVIGALTVARRGRDRPFTEEDLALVNDLVGGLALGVDNARLYQETRDIAERLQHSLLSVLPAVGPLRLAARYAASSTTAQVGGDWYDSFVLPNGDTALVIGDVAGHNLDAAIAMSQLRSMLRGIAVDRQEPPEIVLRRLDMASHTLYPESTATCIYALVKGPEQGPWELLLSSAGHPPPLLIGADGRTRYLDDASGLLLGVSPGLPRPRARYELPPNATVLLYTDGLIERRAEHLDDSLERLRRHAAALAREPLDVFCDELLIGHGADSEDDIAVLALRPTPPD</sequence>
<evidence type="ECO:0000259" key="3">
    <source>
        <dbReference type="PROSITE" id="PS50112"/>
    </source>
</evidence>
<reference evidence="5" key="1">
    <citation type="journal article" date="2019" name="Int. J. Syst. Evol. Microbiol.">
        <title>The Global Catalogue of Microorganisms (GCM) 10K type strain sequencing project: providing services to taxonomists for standard genome sequencing and annotation.</title>
        <authorList>
            <consortium name="The Broad Institute Genomics Platform"/>
            <consortium name="The Broad Institute Genome Sequencing Center for Infectious Disease"/>
            <person name="Wu L."/>
            <person name="Ma J."/>
        </authorList>
    </citation>
    <scope>NUCLEOTIDE SEQUENCE [LARGE SCALE GENOMIC DNA]</scope>
    <source>
        <strain evidence="5">JCM 9095</strain>
    </source>
</reference>
<evidence type="ECO:0000313" key="4">
    <source>
        <dbReference type="EMBL" id="GAA3181286.1"/>
    </source>
</evidence>
<dbReference type="CDD" id="cd16936">
    <property type="entry name" value="HATPase_RsbW-like"/>
    <property type="match status" value="1"/>
</dbReference>
<dbReference type="SMART" id="SM00331">
    <property type="entry name" value="PP2C_SIG"/>
    <property type="match status" value="1"/>
</dbReference>
<dbReference type="Pfam" id="PF13581">
    <property type="entry name" value="HATPase_c_2"/>
    <property type="match status" value="1"/>
</dbReference>
<dbReference type="Proteomes" id="UP001501866">
    <property type="component" value="Unassembled WGS sequence"/>
</dbReference>
<dbReference type="InterPro" id="IPR001932">
    <property type="entry name" value="PPM-type_phosphatase-like_dom"/>
</dbReference>
<feature type="region of interest" description="Disordered" evidence="2">
    <location>
        <begin position="443"/>
        <end position="479"/>
    </location>
</feature>
<keyword evidence="5" id="KW-1185">Reference proteome</keyword>